<name>A0A9D1T7G6_9FIRM</name>
<dbReference type="SUPFAM" id="SSF56519">
    <property type="entry name" value="Penicillin binding protein dimerisation domain"/>
    <property type="match status" value="1"/>
</dbReference>
<feature type="domain" description="Penicillin-binding protein dimerisation" evidence="12">
    <location>
        <begin position="61"/>
        <end position="340"/>
    </location>
</feature>
<evidence type="ECO:0000256" key="3">
    <source>
        <dbReference type="ARBA" id="ARBA00007171"/>
    </source>
</evidence>
<accession>A0A9D1T7G6</accession>
<evidence type="ECO:0000313" key="13">
    <source>
        <dbReference type="EMBL" id="HIV22406.1"/>
    </source>
</evidence>
<dbReference type="Gene3D" id="3.40.710.10">
    <property type="entry name" value="DD-peptidase/beta-lactamase superfamily"/>
    <property type="match status" value="1"/>
</dbReference>
<evidence type="ECO:0000256" key="8">
    <source>
        <dbReference type="ARBA" id="ARBA00022989"/>
    </source>
</evidence>
<keyword evidence="8" id="KW-1133">Transmembrane helix</keyword>
<evidence type="ECO:0000313" key="14">
    <source>
        <dbReference type="Proteomes" id="UP000886889"/>
    </source>
</evidence>
<feature type="domain" description="Penicillin-binding protein transpeptidase" evidence="11">
    <location>
        <begin position="625"/>
        <end position="942"/>
    </location>
</feature>
<keyword evidence="6" id="KW-0133">Cell shape</keyword>
<dbReference type="Pfam" id="PF00905">
    <property type="entry name" value="Transpeptidase"/>
    <property type="match status" value="1"/>
</dbReference>
<evidence type="ECO:0000256" key="9">
    <source>
        <dbReference type="ARBA" id="ARBA00023136"/>
    </source>
</evidence>
<evidence type="ECO:0000256" key="1">
    <source>
        <dbReference type="ARBA" id="ARBA00004167"/>
    </source>
</evidence>
<reference evidence="13" key="1">
    <citation type="submission" date="2020-10" db="EMBL/GenBank/DDBJ databases">
        <authorList>
            <person name="Gilroy R."/>
        </authorList>
    </citation>
    <scope>NUCLEOTIDE SEQUENCE</scope>
    <source>
        <strain evidence="13">ChiBcec6-7307</strain>
    </source>
</reference>
<dbReference type="GO" id="GO:0005886">
    <property type="term" value="C:plasma membrane"/>
    <property type="evidence" value="ECO:0007669"/>
    <property type="project" value="UniProtKB-SubCell"/>
</dbReference>
<dbReference type="Proteomes" id="UP000886889">
    <property type="component" value="Unassembled WGS sequence"/>
</dbReference>
<evidence type="ECO:0000256" key="5">
    <source>
        <dbReference type="ARBA" id="ARBA00022692"/>
    </source>
</evidence>
<protein>
    <submittedName>
        <fullName evidence="13">Peptidase</fullName>
    </submittedName>
</protein>
<dbReference type="EMBL" id="DVOS01000005">
    <property type="protein sequence ID" value="HIV22406.1"/>
    <property type="molecule type" value="Genomic_DNA"/>
</dbReference>
<gene>
    <name evidence="13" type="ORF">IAC80_00560</name>
</gene>
<dbReference type="AlphaFoldDB" id="A0A9D1T7G6"/>
<evidence type="ECO:0000256" key="2">
    <source>
        <dbReference type="ARBA" id="ARBA00004236"/>
    </source>
</evidence>
<dbReference type="InterPro" id="IPR012338">
    <property type="entry name" value="Beta-lactam/transpept-like"/>
</dbReference>
<keyword evidence="10" id="KW-0961">Cell wall biogenesis/degradation</keyword>
<proteinExistence type="inferred from homology"/>
<organism evidence="13 14">
    <name type="scientific">Candidatus Merdiplasma excrementigallinarum</name>
    <dbReference type="NCBI Taxonomy" id="2840864"/>
    <lineage>
        <taxon>Bacteria</taxon>
        <taxon>Bacillati</taxon>
        <taxon>Bacillota</taxon>
        <taxon>Clostridia</taxon>
        <taxon>Lachnospirales</taxon>
        <taxon>Lachnospiraceae</taxon>
        <taxon>Lachnospiraceae incertae sedis</taxon>
        <taxon>Candidatus Merdiplasma</taxon>
    </lineage>
</organism>
<dbReference type="Pfam" id="PF03717">
    <property type="entry name" value="PBP_dimer"/>
    <property type="match status" value="1"/>
</dbReference>
<comment type="subcellular location">
    <subcellularLocation>
        <location evidence="2">Cell membrane</location>
    </subcellularLocation>
    <subcellularLocation>
        <location evidence="1">Membrane</location>
        <topology evidence="1">Single-pass membrane protein</topology>
    </subcellularLocation>
</comment>
<dbReference type="SUPFAM" id="SSF56601">
    <property type="entry name" value="beta-lactamase/transpeptidase-like"/>
    <property type="match status" value="1"/>
</dbReference>
<dbReference type="InterPro" id="IPR005311">
    <property type="entry name" value="PBP_dimer"/>
</dbReference>
<evidence type="ECO:0000256" key="7">
    <source>
        <dbReference type="ARBA" id="ARBA00022984"/>
    </source>
</evidence>
<evidence type="ECO:0000259" key="11">
    <source>
        <dbReference type="Pfam" id="PF00905"/>
    </source>
</evidence>
<evidence type="ECO:0000256" key="4">
    <source>
        <dbReference type="ARBA" id="ARBA00022475"/>
    </source>
</evidence>
<sequence>MFKKVKHTLPRGVKSRIIVLVIVFVILALILIQRLFSLQIINGETYLNDFAMSIRKERVLNSTRGEIYDCNGKLLAYNELAYTVTFEDNGYYETTHQRNLTLNSILYRTIKIIESHGDSIVDDFKIDLTDEGTYEYNCTGFTLSRFKADIFGKMYIDAPSEEEEANALTEEEKNISAPNLVSLLCSNDYYGILDEEITAQEREQYGLPDAFTDHEILQLVYLRSELAANSYQRYNSTTIADDVCEKTVSQLMENTAELPGIDVVEDYRRVYNDAEYFANIIGYTGEVSAEELEELQEEDSSYAAGDIVGKVGLEQVMETSLQGDKGSETLYVDSLGRTLSVESRVEPQAGNSLYLTIDSELQKAAYNMLEQYIAGIVYANIIDTVSIDYEVQSADDVRIPLYDVYFALFENNVLSVEHLSSPDASENEREVYQAFLVKADSIFSEIRNQLTTASPTPYKDLSEEMQAYQTYIVDTMLVETGILNSQAIDETDLTYRAWNEEGSISLQEFLTYAISMNWVDINGIGEDSAYMDSDEVYTQLADYIAEYLSDDTDFCKYVFRYMLIEQSLSGTQVCLLLFDQGILEMNTSDYESLSDGTLSGYDFIREKIRTLEIKPSQLALRPCSGAVVIVDPDSGDVKACVTYPSYDSNRLVNDMDSDYYNDLVSDLSSPFYSRATQESLAPGSTFKIVAATAGVMEGQVAIDEGINCTGQFTDLDPTLPINCHVYPGYHGVETLSTAIRDSCNYYFNTIGYRLSMVSGTYDDAAGMNTLAKYAAMYGFDSTSGIEVPETSPHIATSDPVRASMGQSDNAYTVSQLARYVATIANSGTCYDLTLIDRVTDFNGNTIDDNEPSIHSTVDIPDNLWNAIHTGMRGVVQNHSAFQNYTGVSVAGKTGTAQETTDRANHAQFIGYAPYEDPEMAIAVRIANGYSSANTAALARDVITYYFNPDAEATLVTGQAATIQSGNTTAD</sequence>
<dbReference type="InterPro" id="IPR050515">
    <property type="entry name" value="Beta-lactam/transpept"/>
</dbReference>
<dbReference type="Gene3D" id="3.90.1310.10">
    <property type="entry name" value="Penicillin-binding protein 2a (Domain 2)"/>
    <property type="match status" value="1"/>
</dbReference>
<dbReference type="GO" id="GO:0009252">
    <property type="term" value="P:peptidoglycan biosynthetic process"/>
    <property type="evidence" value="ECO:0007669"/>
    <property type="project" value="UniProtKB-KW"/>
</dbReference>
<keyword evidence="9" id="KW-0472">Membrane</keyword>
<evidence type="ECO:0000259" key="12">
    <source>
        <dbReference type="Pfam" id="PF03717"/>
    </source>
</evidence>
<keyword evidence="4" id="KW-1003">Cell membrane</keyword>
<dbReference type="GO" id="GO:0071972">
    <property type="term" value="F:peptidoglycan L,D-transpeptidase activity"/>
    <property type="evidence" value="ECO:0007669"/>
    <property type="project" value="TreeGrafter"/>
</dbReference>
<evidence type="ECO:0000256" key="10">
    <source>
        <dbReference type="ARBA" id="ARBA00023316"/>
    </source>
</evidence>
<dbReference type="InterPro" id="IPR036138">
    <property type="entry name" value="PBP_dimer_sf"/>
</dbReference>
<comment type="similarity">
    <text evidence="3">Belongs to the transpeptidase family.</text>
</comment>
<dbReference type="PANTHER" id="PTHR30627">
    <property type="entry name" value="PEPTIDOGLYCAN D,D-TRANSPEPTIDASE"/>
    <property type="match status" value="1"/>
</dbReference>
<dbReference type="GO" id="GO:0008658">
    <property type="term" value="F:penicillin binding"/>
    <property type="evidence" value="ECO:0007669"/>
    <property type="project" value="InterPro"/>
</dbReference>
<evidence type="ECO:0000256" key="6">
    <source>
        <dbReference type="ARBA" id="ARBA00022960"/>
    </source>
</evidence>
<dbReference type="InterPro" id="IPR001460">
    <property type="entry name" value="PCN-bd_Tpept"/>
</dbReference>
<keyword evidence="5" id="KW-0812">Transmembrane</keyword>
<keyword evidence="7" id="KW-0573">Peptidoglycan synthesis</keyword>
<reference evidence="13" key="2">
    <citation type="journal article" date="2021" name="PeerJ">
        <title>Extensive microbial diversity within the chicken gut microbiome revealed by metagenomics and culture.</title>
        <authorList>
            <person name="Gilroy R."/>
            <person name="Ravi A."/>
            <person name="Getino M."/>
            <person name="Pursley I."/>
            <person name="Horton D.L."/>
            <person name="Alikhan N.F."/>
            <person name="Baker D."/>
            <person name="Gharbi K."/>
            <person name="Hall N."/>
            <person name="Watson M."/>
            <person name="Adriaenssens E.M."/>
            <person name="Foster-Nyarko E."/>
            <person name="Jarju S."/>
            <person name="Secka A."/>
            <person name="Antonio M."/>
            <person name="Oren A."/>
            <person name="Chaudhuri R.R."/>
            <person name="La Ragione R."/>
            <person name="Hildebrand F."/>
            <person name="Pallen M.J."/>
        </authorList>
    </citation>
    <scope>NUCLEOTIDE SEQUENCE</scope>
    <source>
        <strain evidence="13">ChiBcec6-7307</strain>
    </source>
</reference>
<dbReference type="GO" id="GO:0071555">
    <property type="term" value="P:cell wall organization"/>
    <property type="evidence" value="ECO:0007669"/>
    <property type="project" value="UniProtKB-KW"/>
</dbReference>
<dbReference type="GO" id="GO:0008360">
    <property type="term" value="P:regulation of cell shape"/>
    <property type="evidence" value="ECO:0007669"/>
    <property type="project" value="UniProtKB-KW"/>
</dbReference>
<dbReference type="PANTHER" id="PTHR30627:SF2">
    <property type="entry name" value="PEPTIDOGLYCAN D,D-TRANSPEPTIDASE MRDA"/>
    <property type="match status" value="1"/>
</dbReference>
<comment type="caution">
    <text evidence="13">The sequence shown here is derived from an EMBL/GenBank/DDBJ whole genome shotgun (WGS) entry which is preliminary data.</text>
</comment>